<reference evidence="12 13" key="1">
    <citation type="journal article" date="2021" name="Nat. Commun.">
        <title>Genetic determinants of endophytism in the Arabidopsis root mycobiome.</title>
        <authorList>
            <person name="Mesny F."/>
            <person name="Miyauchi S."/>
            <person name="Thiergart T."/>
            <person name="Pickel B."/>
            <person name="Atanasova L."/>
            <person name="Karlsson M."/>
            <person name="Huettel B."/>
            <person name="Barry K.W."/>
            <person name="Haridas S."/>
            <person name="Chen C."/>
            <person name="Bauer D."/>
            <person name="Andreopoulos W."/>
            <person name="Pangilinan J."/>
            <person name="LaButti K."/>
            <person name="Riley R."/>
            <person name="Lipzen A."/>
            <person name="Clum A."/>
            <person name="Drula E."/>
            <person name="Henrissat B."/>
            <person name="Kohler A."/>
            <person name="Grigoriev I.V."/>
            <person name="Martin F.M."/>
            <person name="Hacquard S."/>
        </authorList>
    </citation>
    <scope>NUCLEOTIDE SEQUENCE [LARGE SCALE GENOMIC DNA]</scope>
    <source>
        <strain evidence="12 13">MPI-CAGE-CH-0241</strain>
    </source>
</reference>
<dbReference type="SUPFAM" id="SSF57016">
    <property type="entry name" value="Plant lectins/antimicrobial peptides"/>
    <property type="match status" value="1"/>
</dbReference>
<dbReference type="Gene3D" id="3.30.60.10">
    <property type="entry name" value="Endochitinase-like"/>
    <property type="match status" value="1"/>
</dbReference>
<dbReference type="Proteomes" id="UP000777438">
    <property type="component" value="Unassembled WGS sequence"/>
</dbReference>
<dbReference type="Gene3D" id="3.20.20.80">
    <property type="entry name" value="Glycosidases"/>
    <property type="match status" value="2"/>
</dbReference>
<keyword evidence="3 7" id="KW-0147">Chitin-binding</keyword>
<evidence type="ECO:0000256" key="2">
    <source>
        <dbReference type="ARBA" id="ARBA00012729"/>
    </source>
</evidence>
<dbReference type="PROSITE" id="PS50941">
    <property type="entry name" value="CHIT_BIND_I_2"/>
    <property type="match status" value="1"/>
</dbReference>
<dbReference type="PANTHER" id="PTHR47700">
    <property type="entry name" value="V CHITINASE, PUTATIVE (AFU_ORTHOLOGUE AFUA_6G13720)-RELATED"/>
    <property type="match status" value="1"/>
</dbReference>
<name>A0A9P9AH02_9HYPO</name>
<protein>
    <recommendedName>
        <fullName evidence="2">chitinase</fullName>
        <ecNumber evidence="2">3.2.1.14</ecNumber>
    </recommendedName>
</protein>
<dbReference type="InterPro" id="IPR024079">
    <property type="entry name" value="MetalloPept_cat_dom_sf"/>
</dbReference>
<dbReference type="SUPFAM" id="SSF54106">
    <property type="entry name" value="LysM domain"/>
    <property type="match status" value="1"/>
</dbReference>
<sequence>MKPYYFIGLFIKGINAVSEEPFPRCADCVPANIYNAPGVGFALSISSGTAAVHLYNGAVIDVALVAASPDYMSLMARLVASPKPPPLSRWSKWRRSLNKKLGRPATPDVGTLADMLVALRNATSLALAVDTQLDRVTVSHPPIPGLTEYDVSDALEHVGLRPWLSSHLPRPKIDWPPLPKAGMYPTHLTEGHAVFAAHKHGLCKNYKNLFDCRDEQEKMPLEMVLVAGFAKGDLRAEAMRIEVPFDWFQNVAASFVDLEAGLDAMDSFESEAAFWHHVSARLEALVTTLPTRLTMVLLTGEEATHPGFLAALRDALEGGLSGNGEGQALVVDGEGSGGVINAAFAGARGSAQYSRWRQEAPVGCEEPKDCRHERERHKEAKDRLSAHTRFSTNKTAAPSTAAVSIQYPRQSVHLFWHLFYVCPTSCQVSESGSRNWTTYPSVERLSFCNETMLLDFSVYNSLGDSSKAHTIKSCTVSSSPQPREKKRSQTSQLGTRSKNGTTLTVEVAWSNSKGPVDMANAVVDSDKSTSVLFAHRGDTAVGIWAGALVIDDVQDAGLIDKFIEHLSRDKATGNMLIQACNQEYGADYTFGMAAAMGASPLQVVQDIVKSWTNSSCVTGMDGMTALDSISLSSTPPATDEGTAPGRLTSRAACKSIKAGDGDSCANLAKKCGVSLADFQKYNPGSSFCSSLQPTQPVCCSAGELPKPQASQDGTCATYTVQGGDWCAKIAAANAVTTANLETWNKNTWGWLGCNNLQSGLRMCISTGTAPMPAPVANAECGPTKPGTPKPASGTKLANLNPCPLNSCCNFWGHCGTTDDFCKPAGDGVPVSQGCISNCGTGIVKGSPPAQFKNLVYFEGFNPSRKCLKMDVGQIDGSKHTHIHFAFIDVTSSFQIDTTKTQYQWGRFKTLKTSMKKIVSFGGWSFSAEAPSYDVFRKGMLPENRETLAKNIADFVNNNGMDGVDIDWDYGRSFRMTDPGCTGPTCVFTGPESGAAKGECTDTAGYISNAEIDRIIQNGAPGLKQYTDNSDSDILIYGNNWVSYMTDKRKEARVKRYKDLNFGGVSDWAVDLQKFNPSGGDDGDDNGSEMPYSAMVPYLQGCNDPEGKHVLQAWQEAGEIAWKHWQWRTGTRKDYDIWGDPGPVGLNIGREYMIHFSGVLQRPFNTYSYWICHDTDLDNYNPLICKDKLAVTWNDPGYLWTAHYVVLCPNWWNFNETMSLKEAVDKGNGDINWQLTMENWKPIRARTALHETYHWSPTVSQPKCEDVTYYPDEIVALAKSGTDKARMNAESFTLAGLAIYVMDVFHHDSPPTPGGKTVKQEALSGLDEPPKGWVRPVSLDSTTFKPNASLGAKKLSSYGKLEPNHNGLFVYERSCLLTLFLL</sequence>
<feature type="domain" description="LysM" evidence="10">
    <location>
        <begin position="716"/>
        <end position="764"/>
    </location>
</feature>
<dbReference type="GO" id="GO:0005975">
    <property type="term" value="P:carbohydrate metabolic process"/>
    <property type="evidence" value="ECO:0007669"/>
    <property type="project" value="InterPro"/>
</dbReference>
<proteinExistence type="inferred from homology"/>
<comment type="similarity">
    <text evidence="6">Belongs to the secreted LysM effector family.</text>
</comment>
<comment type="caution">
    <text evidence="7">Lacks conserved residue(s) required for the propagation of feature annotation.</text>
</comment>
<keyword evidence="5" id="KW-0326">Glycosidase</keyword>
<evidence type="ECO:0000256" key="7">
    <source>
        <dbReference type="PROSITE-ProRule" id="PRU00261"/>
    </source>
</evidence>
<dbReference type="PANTHER" id="PTHR47700:SF2">
    <property type="entry name" value="CHITINASE"/>
    <property type="match status" value="1"/>
</dbReference>
<dbReference type="Pfam" id="PF00704">
    <property type="entry name" value="Glyco_hydro_18"/>
    <property type="match status" value="1"/>
</dbReference>
<evidence type="ECO:0000256" key="3">
    <source>
        <dbReference type="ARBA" id="ARBA00022669"/>
    </source>
</evidence>
<evidence type="ECO:0000256" key="8">
    <source>
        <dbReference type="SAM" id="MobiDB-lite"/>
    </source>
</evidence>
<feature type="domain" description="GH18" evidence="11">
    <location>
        <begin position="851"/>
        <end position="972"/>
    </location>
</feature>
<dbReference type="InterPro" id="IPR001223">
    <property type="entry name" value="Glyco_hydro18_cat"/>
</dbReference>
<dbReference type="GO" id="GO:0008061">
    <property type="term" value="F:chitin binding"/>
    <property type="evidence" value="ECO:0007669"/>
    <property type="project" value="UniProtKB-UniRule"/>
</dbReference>
<feature type="compositionally biased region" description="Polar residues" evidence="8">
    <location>
        <begin position="489"/>
        <end position="498"/>
    </location>
</feature>
<evidence type="ECO:0000256" key="6">
    <source>
        <dbReference type="ARBA" id="ARBA00044955"/>
    </source>
</evidence>
<dbReference type="InterPro" id="IPR018392">
    <property type="entry name" value="LysM"/>
</dbReference>
<dbReference type="GO" id="GO:0008237">
    <property type="term" value="F:metallopeptidase activity"/>
    <property type="evidence" value="ECO:0007669"/>
    <property type="project" value="InterPro"/>
</dbReference>
<feature type="disulfide bond" evidence="7">
    <location>
        <begin position="802"/>
        <end position="814"/>
    </location>
</feature>
<dbReference type="Pfam" id="PF01476">
    <property type="entry name" value="LysM"/>
    <property type="match status" value="2"/>
</dbReference>
<dbReference type="SUPFAM" id="SSF55486">
    <property type="entry name" value="Metalloproteases ('zincins'), catalytic domain"/>
    <property type="match status" value="1"/>
</dbReference>
<evidence type="ECO:0000256" key="4">
    <source>
        <dbReference type="ARBA" id="ARBA00023026"/>
    </source>
</evidence>
<dbReference type="Gene3D" id="3.10.50.10">
    <property type="match status" value="1"/>
</dbReference>
<dbReference type="CDD" id="cd00035">
    <property type="entry name" value="ChtBD1"/>
    <property type="match status" value="1"/>
</dbReference>
<dbReference type="InterPro" id="IPR029070">
    <property type="entry name" value="Chitinase_insertion_sf"/>
</dbReference>
<dbReference type="CDD" id="cd00118">
    <property type="entry name" value="LysM"/>
    <property type="match status" value="1"/>
</dbReference>
<dbReference type="Gene3D" id="3.10.350.10">
    <property type="entry name" value="LysM domain"/>
    <property type="match status" value="2"/>
</dbReference>
<feature type="disulfide bond" evidence="7">
    <location>
        <begin position="834"/>
        <end position="838"/>
    </location>
</feature>
<dbReference type="SMART" id="SM00257">
    <property type="entry name" value="LysM"/>
    <property type="match status" value="2"/>
</dbReference>
<evidence type="ECO:0000256" key="1">
    <source>
        <dbReference type="ARBA" id="ARBA00008682"/>
    </source>
</evidence>
<keyword evidence="13" id="KW-1185">Reference proteome</keyword>
<dbReference type="GO" id="GO:0008843">
    <property type="term" value="F:endochitinase activity"/>
    <property type="evidence" value="ECO:0007669"/>
    <property type="project" value="UniProtKB-EC"/>
</dbReference>
<gene>
    <name evidence="12" type="ORF">B0T10DRAFT_541940</name>
</gene>
<evidence type="ECO:0000259" key="9">
    <source>
        <dbReference type="PROSITE" id="PS50941"/>
    </source>
</evidence>
<organism evidence="12 13">
    <name type="scientific">Thelonectria olida</name>
    <dbReference type="NCBI Taxonomy" id="1576542"/>
    <lineage>
        <taxon>Eukaryota</taxon>
        <taxon>Fungi</taxon>
        <taxon>Dikarya</taxon>
        <taxon>Ascomycota</taxon>
        <taxon>Pezizomycotina</taxon>
        <taxon>Sordariomycetes</taxon>
        <taxon>Hypocreomycetidae</taxon>
        <taxon>Hypocreales</taxon>
        <taxon>Nectriaceae</taxon>
        <taxon>Thelonectria</taxon>
    </lineage>
</organism>
<evidence type="ECO:0000313" key="12">
    <source>
        <dbReference type="EMBL" id="KAH6866220.1"/>
    </source>
</evidence>
<feature type="region of interest" description="Disordered" evidence="8">
    <location>
        <begin position="473"/>
        <end position="498"/>
    </location>
</feature>
<dbReference type="SUPFAM" id="SSF51445">
    <property type="entry name" value="(Trans)glycosidases"/>
    <property type="match status" value="1"/>
</dbReference>
<dbReference type="InterPro" id="IPR017853">
    <property type="entry name" value="GH"/>
</dbReference>
<dbReference type="OrthoDB" id="3643156at2759"/>
<comment type="similarity">
    <text evidence="1">Belongs to the glycosyl hydrolase 18 family. Chitinase class V subfamily.</text>
</comment>
<evidence type="ECO:0000313" key="13">
    <source>
        <dbReference type="Proteomes" id="UP000777438"/>
    </source>
</evidence>
<comment type="caution">
    <text evidence="12">The sequence shown here is derived from an EMBL/GenBank/DDBJ whole genome shotgun (WGS) entry which is preliminary data.</text>
</comment>
<dbReference type="EMBL" id="JAGPYM010000127">
    <property type="protein sequence ID" value="KAH6866220.1"/>
    <property type="molecule type" value="Genomic_DNA"/>
</dbReference>
<feature type="domain" description="LysM" evidence="10">
    <location>
        <begin position="654"/>
        <end position="699"/>
    </location>
</feature>
<dbReference type="SMART" id="SM00270">
    <property type="entry name" value="ChtBD1"/>
    <property type="match status" value="1"/>
</dbReference>
<accession>A0A9P9AH02</accession>
<evidence type="ECO:0000259" key="11">
    <source>
        <dbReference type="PROSITE" id="PS51910"/>
    </source>
</evidence>
<dbReference type="Gene3D" id="3.40.390.10">
    <property type="entry name" value="Collagenase (Catalytic Domain)"/>
    <property type="match status" value="1"/>
</dbReference>
<evidence type="ECO:0000256" key="5">
    <source>
        <dbReference type="ARBA" id="ARBA00023295"/>
    </source>
</evidence>
<dbReference type="EC" id="3.2.1.14" evidence="2"/>
<feature type="disulfide bond" evidence="7">
    <location>
        <begin position="807"/>
        <end position="821"/>
    </location>
</feature>
<dbReference type="InterPro" id="IPR036861">
    <property type="entry name" value="Endochitinase-like_sf"/>
</dbReference>
<dbReference type="InterPro" id="IPR053214">
    <property type="entry name" value="LysM12-like"/>
</dbReference>
<dbReference type="SMART" id="SM00636">
    <property type="entry name" value="Glyco_18"/>
    <property type="match status" value="1"/>
</dbReference>
<keyword evidence="4" id="KW-0843">Virulence</keyword>
<dbReference type="InterPro" id="IPR001002">
    <property type="entry name" value="Chitin-bd_1"/>
</dbReference>
<dbReference type="InterPro" id="IPR036779">
    <property type="entry name" value="LysM_dom_sf"/>
</dbReference>
<feature type="domain" description="Chitin-binding type-1" evidence="9">
    <location>
        <begin position="777"/>
        <end position="840"/>
    </location>
</feature>
<dbReference type="PROSITE" id="PS51910">
    <property type="entry name" value="GH18_2"/>
    <property type="match status" value="1"/>
</dbReference>
<keyword evidence="7" id="KW-1015">Disulfide bond</keyword>
<evidence type="ECO:0000259" key="10">
    <source>
        <dbReference type="PROSITE" id="PS51782"/>
    </source>
</evidence>
<dbReference type="InterPro" id="IPR011583">
    <property type="entry name" value="Chitinase_II/V-like_cat"/>
</dbReference>
<keyword evidence="5" id="KW-0378">Hydrolase</keyword>
<dbReference type="PROSITE" id="PS51782">
    <property type="entry name" value="LYSM"/>
    <property type="match status" value="2"/>
</dbReference>